<accession>A0A417YZP1</accession>
<sequence>MLSKKTVSLVVASLLVMIVGCSNNDTKKSDGVKVANGEEITGPGVEGYVKNQTSDRRPLLEVTKDHQVFNTGSLVSVGVDDETLLNKLEEGQNVTVWYGGPILESNPPKIKGLKIEIKESKN</sequence>
<proteinExistence type="predicted"/>
<dbReference type="InterPro" id="IPR012340">
    <property type="entry name" value="NA-bd_OB-fold"/>
</dbReference>
<reference evidence="2 3" key="1">
    <citation type="journal article" date="2017" name="Int. J. Syst. Evol. Microbiol.">
        <title>Bacillus notoginsengisoli sp. nov., a novel bacterium isolated from the rhizosphere of Panax notoginseng.</title>
        <authorList>
            <person name="Zhang M.Y."/>
            <person name="Cheng J."/>
            <person name="Cai Y."/>
            <person name="Zhang T.Y."/>
            <person name="Wu Y.Y."/>
            <person name="Manikprabhu D."/>
            <person name="Li W.J."/>
            <person name="Zhang Y.X."/>
        </authorList>
    </citation>
    <scope>NUCLEOTIDE SEQUENCE [LARGE SCALE GENOMIC DNA]</scope>
    <source>
        <strain evidence="2 3">JCM 30743</strain>
    </source>
</reference>
<dbReference type="Proteomes" id="UP000284416">
    <property type="component" value="Unassembled WGS sequence"/>
</dbReference>
<dbReference type="OrthoDB" id="2938500at2"/>
<dbReference type="PROSITE" id="PS51257">
    <property type="entry name" value="PROKAR_LIPOPROTEIN"/>
    <property type="match status" value="1"/>
</dbReference>
<keyword evidence="3" id="KW-1185">Reference proteome</keyword>
<gene>
    <name evidence="2" type="ORF">D1B31_01480</name>
</gene>
<name>A0A417YZP1_9BACI</name>
<keyword evidence="1" id="KW-0732">Signal</keyword>
<feature type="signal peptide" evidence="1">
    <location>
        <begin position="1"/>
        <end position="24"/>
    </location>
</feature>
<feature type="chain" id="PRO_5019504307" evidence="1">
    <location>
        <begin position="25"/>
        <end position="122"/>
    </location>
</feature>
<evidence type="ECO:0000256" key="1">
    <source>
        <dbReference type="SAM" id="SignalP"/>
    </source>
</evidence>
<dbReference type="RefSeq" id="WP_118918971.1">
    <property type="nucleotide sequence ID" value="NZ_QWEG01000001.1"/>
</dbReference>
<dbReference type="EMBL" id="QWEG01000001">
    <property type="protein sequence ID" value="RHW43363.1"/>
    <property type="molecule type" value="Genomic_DNA"/>
</dbReference>
<dbReference type="Pfam" id="PF11518">
    <property type="entry name" value="DUF3221"/>
    <property type="match status" value="1"/>
</dbReference>
<evidence type="ECO:0000313" key="2">
    <source>
        <dbReference type="EMBL" id="RHW43363.1"/>
    </source>
</evidence>
<comment type="caution">
    <text evidence="2">The sequence shown here is derived from an EMBL/GenBank/DDBJ whole genome shotgun (WGS) entry which is preliminary data.</text>
</comment>
<protein>
    <submittedName>
        <fullName evidence="2">DUF3221 domain-containing protein</fullName>
    </submittedName>
</protein>
<organism evidence="2 3">
    <name type="scientific">Neobacillus notoginsengisoli</name>
    <dbReference type="NCBI Taxonomy" id="1578198"/>
    <lineage>
        <taxon>Bacteria</taxon>
        <taxon>Bacillati</taxon>
        <taxon>Bacillota</taxon>
        <taxon>Bacilli</taxon>
        <taxon>Bacillales</taxon>
        <taxon>Bacillaceae</taxon>
        <taxon>Neobacillus</taxon>
    </lineage>
</organism>
<dbReference type="AlphaFoldDB" id="A0A417YZP1"/>
<dbReference type="Gene3D" id="2.40.50.140">
    <property type="entry name" value="Nucleic acid-binding proteins"/>
    <property type="match status" value="1"/>
</dbReference>
<evidence type="ECO:0000313" key="3">
    <source>
        <dbReference type="Proteomes" id="UP000284416"/>
    </source>
</evidence>
<dbReference type="InterPro" id="IPR021598">
    <property type="entry name" value="DUF3221"/>
</dbReference>